<keyword evidence="4" id="KW-1185">Reference proteome</keyword>
<feature type="chain" id="PRO_5011789883" description="Ig-like domain-containing protein" evidence="1">
    <location>
        <begin position="23"/>
        <end position="771"/>
    </location>
</feature>
<reference evidence="4" key="1">
    <citation type="submission" date="2016-10" db="EMBL/GenBank/DDBJ databases">
        <authorList>
            <person name="Varghese N."/>
            <person name="Submissions S."/>
        </authorList>
    </citation>
    <scope>NUCLEOTIDE SEQUENCE [LARGE SCALE GENOMIC DNA]</scope>
    <source>
        <strain evidence="4">DSM 21789</strain>
    </source>
</reference>
<feature type="domain" description="Ig-like" evidence="2">
    <location>
        <begin position="156"/>
        <end position="237"/>
    </location>
</feature>
<proteinExistence type="predicted"/>
<evidence type="ECO:0000313" key="3">
    <source>
        <dbReference type="EMBL" id="SFB11357.1"/>
    </source>
</evidence>
<dbReference type="RefSeq" id="WP_091476089.1">
    <property type="nucleotide sequence ID" value="NZ_FOJT01000004.1"/>
</dbReference>
<dbReference type="NCBIfam" id="NF033708">
    <property type="entry name" value="T9SS_Cterm_ChiA"/>
    <property type="match status" value="1"/>
</dbReference>
<gene>
    <name evidence="3" type="ORF">SAMN05660845_1684</name>
</gene>
<dbReference type="Pfam" id="PF19081">
    <property type="entry name" value="Ig_7"/>
    <property type="match status" value="1"/>
</dbReference>
<keyword evidence="1" id="KW-0732">Signal</keyword>
<dbReference type="Proteomes" id="UP000199604">
    <property type="component" value="Unassembled WGS sequence"/>
</dbReference>
<evidence type="ECO:0000313" key="4">
    <source>
        <dbReference type="Proteomes" id="UP000199604"/>
    </source>
</evidence>
<protein>
    <recommendedName>
        <fullName evidence="2">Ig-like domain-containing protein</fullName>
    </recommendedName>
</protein>
<evidence type="ECO:0000256" key="1">
    <source>
        <dbReference type="SAM" id="SignalP"/>
    </source>
</evidence>
<evidence type="ECO:0000259" key="2">
    <source>
        <dbReference type="Pfam" id="PF19081"/>
    </source>
</evidence>
<accession>A0A1I0YEY7</accession>
<name>A0A1I0YEY7_9FLAO</name>
<dbReference type="InterPro" id="IPR044023">
    <property type="entry name" value="Ig_7"/>
</dbReference>
<dbReference type="AlphaFoldDB" id="A0A1I0YEY7"/>
<feature type="signal peptide" evidence="1">
    <location>
        <begin position="1"/>
        <end position="22"/>
    </location>
</feature>
<dbReference type="EMBL" id="FOJT01000004">
    <property type="protein sequence ID" value="SFB11357.1"/>
    <property type="molecule type" value="Genomic_DNA"/>
</dbReference>
<organism evidence="3 4">
    <name type="scientific">Flavobacterium swingsii</name>
    <dbReference type="NCBI Taxonomy" id="498292"/>
    <lineage>
        <taxon>Bacteria</taxon>
        <taxon>Pseudomonadati</taxon>
        <taxon>Bacteroidota</taxon>
        <taxon>Flavobacteriia</taxon>
        <taxon>Flavobacteriales</taxon>
        <taxon>Flavobacteriaceae</taxon>
        <taxon>Flavobacterium</taxon>
    </lineage>
</organism>
<dbReference type="STRING" id="498292.SAMN05660845_1684"/>
<dbReference type="OrthoDB" id="1652165at2"/>
<sequence length="771" mass="82709">MKSKVLLFSLLFTILISQQINAQCSVTTSPTINASALICGTAPLSSCNGILYIGDGTNPTTITMNAVLDLTCLGAIQLIVRNNATLDFSSGNDYLLLDAGSSIIFQPGAGLTGQSCNASERIYIGGVLIASCNGNAGADYSFLELLTQGGYNIVRPTASPTAICGSGSFVLTANPVPSKDAEVSWYDAPTGGNLLLSNSNTYTTPVISATTIYYAEAYYPPSEFTTPRVSITAAVNPISTWNGSSWSIPPTPASSLIFSGNYSSTGNLSGCSCTVNSGSVVFNAGHTLNLINELNVAGGTLTFNNTASLVQVNNTTNTGDIIYNRNSTPVVKFDYTFWSSPTSGTQTLLSFSPNTSINRFFTYHNSWLSANPSADVFVKGLGYAIWVPQSTSPSVPTVLPHQFVGVPNNGDVDINVSLGPPISNRLLGNPYPSTLDANAFINANIVGTGTINQTISGTLYFWTHNHSLTGNNYSQADYATYNLSGGTAVSTGTGNTTAPTQYIAAGQGIFINQVSNGNVSFRNNMRIGTNNTNFYKNSNTEKSEKTLEKHRIWLNLTNNNSNFSQALIGYIETATNGYNSGFDGLYFGNNEFAIYSLLKNDAYAIQARALPFSDVDEVSIGFMTNISGELSIGIDHLDGLFLEGQKVYLEDKLLKTMNDITDAPYQFTANKGTTNNRFVLRYTNKTANNADLNLTENVITVFASNHEIKINSSLESIKNYTIYNVLGQILITKNNVNTNQSVVNSIIENNQALIVKIVLENGQTETKKIIF</sequence>